<dbReference type="RefSeq" id="WP_135625361.1">
    <property type="nucleotide sequence ID" value="NZ_CAAGZC010000023.1"/>
</dbReference>
<dbReference type="AlphaFoldDB" id="A0A486SR82"/>
<gene>
    <name evidence="2" type="ORF">SAMEA4873652_05476</name>
</gene>
<dbReference type="SUPFAM" id="SSF46785">
    <property type="entry name" value="Winged helix' DNA-binding domain"/>
    <property type="match status" value="1"/>
</dbReference>
<sequence>MTKIKYINTDVFQYVPTEDAFNECTRITNLKTGVTEYLSPADKLFYVRMRHRHQFFVIERGGTYYDDIDQLGASIGISSSTATRIVAKLKKVGLIDSNKPKRSNQWTITALTPENFLFERDINAMERGAAPEWVDCLKHPVFGNAREDVVQGVQEEKQQPIPETDPMCEFDELSEDETPAPEKVKPAPKPAKKPAARKAPAKQQTVSPFEFSSPRDETKDWFYLKHYQGAERFTTFTDFDLPYLALFKAQGALTNPYALDYLQLRTDQIQRQLARTN</sequence>
<feature type="compositionally biased region" description="Basic residues" evidence="1">
    <location>
        <begin position="190"/>
        <end position="200"/>
    </location>
</feature>
<proteinExistence type="predicted"/>
<feature type="region of interest" description="Disordered" evidence="1">
    <location>
        <begin position="172"/>
        <end position="214"/>
    </location>
</feature>
<evidence type="ECO:0000256" key="1">
    <source>
        <dbReference type="SAM" id="MobiDB-lite"/>
    </source>
</evidence>
<organism evidence="2">
    <name type="scientific">Klebsiella pneumoniae</name>
    <dbReference type="NCBI Taxonomy" id="573"/>
    <lineage>
        <taxon>Bacteria</taxon>
        <taxon>Pseudomonadati</taxon>
        <taxon>Pseudomonadota</taxon>
        <taxon>Gammaproteobacteria</taxon>
        <taxon>Enterobacterales</taxon>
        <taxon>Enterobacteriaceae</taxon>
        <taxon>Klebsiella/Raoultella group</taxon>
        <taxon>Klebsiella</taxon>
        <taxon>Klebsiella pneumoniae complex</taxon>
    </lineage>
</organism>
<evidence type="ECO:0000313" key="2">
    <source>
        <dbReference type="EMBL" id="VGM16063.1"/>
    </source>
</evidence>
<accession>A0A486SR82</accession>
<protein>
    <submittedName>
        <fullName evidence="2">Uncharacterized protein</fullName>
    </submittedName>
</protein>
<reference evidence="2" key="1">
    <citation type="submission" date="2019-03" db="EMBL/GenBank/DDBJ databases">
        <authorList>
            <consortium name="Pathogen Informatics"/>
        </authorList>
    </citation>
    <scope>NUCLEOTIDE SEQUENCE</scope>
    <source>
        <strain evidence="2">5012STDY7626450</strain>
    </source>
</reference>
<dbReference type="EMBL" id="CAAHCV010000047">
    <property type="protein sequence ID" value="VGM16063.1"/>
    <property type="molecule type" value="Genomic_DNA"/>
</dbReference>
<name>A0A486SR82_KLEPN</name>
<dbReference type="InterPro" id="IPR036390">
    <property type="entry name" value="WH_DNA-bd_sf"/>
</dbReference>